<accession>A0A2H3EFD9</accession>
<dbReference type="EMBL" id="KZ293648">
    <property type="protein sequence ID" value="PBK98136.1"/>
    <property type="molecule type" value="Genomic_DNA"/>
</dbReference>
<dbReference type="InterPro" id="IPR056924">
    <property type="entry name" value="SH3_Tf2-1"/>
</dbReference>
<dbReference type="STRING" id="47427.A0A2H3EFD9"/>
<dbReference type="InParanoid" id="A0A2H3EFD9"/>
<proteinExistence type="predicted"/>
<organism evidence="2 3">
    <name type="scientific">Armillaria gallica</name>
    <name type="common">Bulbous honey fungus</name>
    <name type="synonym">Armillaria bulbosa</name>
    <dbReference type="NCBI Taxonomy" id="47427"/>
    <lineage>
        <taxon>Eukaryota</taxon>
        <taxon>Fungi</taxon>
        <taxon>Dikarya</taxon>
        <taxon>Basidiomycota</taxon>
        <taxon>Agaricomycotina</taxon>
        <taxon>Agaricomycetes</taxon>
        <taxon>Agaricomycetidae</taxon>
        <taxon>Agaricales</taxon>
        <taxon>Marasmiineae</taxon>
        <taxon>Physalacriaceae</taxon>
        <taxon>Armillaria</taxon>
    </lineage>
</organism>
<dbReference type="Pfam" id="PF24626">
    <property type="entry name" value="SH3_Tf2-1"/>
    <property type="match status" value="1"/>
</dbReference>
<sequence>AQETQAKYYNKGCREVPILKPGSLVLVNPHSLEWKESKGKGAKLVQRWVGPFEVLEKINLKVYQLCLGSNYP</sequence>
<dbReference type="OMA" id="RTEQFEV"/>
<dbReference type="Proteomes" id="UP000217790">
    <property type="component" value="Unassembled WGS sequence"/>
</dbReference>
<feature type="domain" description="Tf2-1-like SH3-like" evidence="1">
    <location>
        <begin position="22"/>
        <end position="70"/>
    </location>
</feature>
<feature type="non-terminal residue" evidence="2">
    <location>
        <position position="1"/>
    </location>
</feature>
<dbReference type="AlphaFoldDB" id="A0A2H3EFD9"/>
<evidence type="ECO:0000259" key="1">
    <source>
        <dbReference type="Pfam" id="PF24626"/>
    </source>
</evidence>
<protein>
    <recommendedName>
        <fullName evidence="1">Tf2-1-like SH3-like domain-containing protein</fullName>
    </recommendedName>
</protein>
<evidence type="ECO:0000313" key="2">
    <source>
        <dbReference type="EMBL" id="PBK98136.1"/>
    </source>
</evidence>
<reference evidence="3" key="1">
    <citation type="journal article" date="2017" name="Nat. Ecol. Evol.">
        <title>Genome expansion and lineage-specific genetic innovations in the forest pathogenic fungi Armillaria.</title>
        <authorList>
            <person name="Sipos G."/>
            <person name="Prasanna A.N."/>
            <person name="Walter M.C."/>
            <person name="O'Connor E."/>
            <person name="Balint B."/>
            <person name="Krizsan K."/>
            <person name="Kiss B."/>
            <person name="Hess J."/>
            <person name="Varga T."/>
            <person name="Slot J."/>
            <person name="Riley R."/>
            <person name="Boka B."/>
            <person name="Rigling D."/>
            <person name="Barry K."/>
            <person name="Lee J."/>
            <person name="Mihaltcheva S."/>
            <person name="LaButti K."/>
            <person name="Lipzen A."/>
            <person name="Waldron R."/>
            <person name="Moloney N.M."/>
            <person name="Sperisen C."/>
            <person name="Kredics L."/>
            <person name="Vagvoelgyi C."/>
            <person name="Patrignani A."/>
            <person name="Fitzpatrick D."/>
            <person name="Nagy I."/>
            <person name="Doyle S."/>
            <person name="Anderson J.B."/>
            <person name="Grigoriev I.V."/>
            <person name="Gueldener U."/>
            <person name="Muensterkoetter M."/>
            <person name="Nagy L.G."/>
        </authorList>
    </citation>
    <scope>NUCLEOTIDE SEQUENCE [LARGE SCALE GENOMIC DNA]</scope>
    <source>
        <strain evidence="3">Ar21-2</strain>
    </source>
</reference>
<gene>
    <name evidence="2" type="ORF">ARMGADRAFT_862547</name>
</gene>
<keyword evidence="3" id="KW-1185">Reference proteome</keyword>
<feature type="non-terminal residue" evidence="2">
    <location>
        <position position="72"/>
    </location>
</feature>
<name>A0A2H3EFD9_ARMGA</name>
<evidence type="ECO:0000313" key="3">
    <source>
        <dbReference type="Proteomes" id="UP000217790"/>
    </source>
</evidence>
<dbReference type="OrthoDB" id="3233705at2759"/>